<dbReference type="NCBIfam" id="TIGR02264">
    <property type="entry name" value="gmx_para_CXXCG"/>
    <property type="match status" value="1"/>
</dbReference>
<organism evidence="1 2">
    <name type="scientific">Cystobacter ferrugineus</name>
    <dbReference type="NCBI Taxonomy" id="83449"/>
    <lineage>
        <taxon>Bacteria</taxon>
        <taxon>Pseudomonadati</taxon>
        <taxon>Myxococcota</taxon>
        <taxon>Myxococcia</taxon>
        <taxon>Myxococcales</taxon>
        <taxon>Cystobacterineae</taxon>
        <taxon>Archangiaceae</taxon>
        <taxon>Cystobacter</taxon>
    </lineage>
</organism>
<gene>
    <name evidence="1" type="ORF">BON30_27325</name>
</gene>
<protein>
    <recommendedName>
        <fullName evidence="3">Double-CXXCG motif protein</fullName>
    </recommendedName>
</protein>
<dbReference type="OrthoDB" id="5513099at2"/>
<evidence type="ECO:0008006" key="3">
    <source>
        <dbReference type="Google" id="ProtNLM"/>
    </source>
</evidence>
<keyword evidence="2" id="KW-1185">Reference proteome</keyword>
<reference evidence="2" key="1">
    <citation type="submission" date="2016-11" db="EMBL/GenBank/DDBJ databases">
        <authorList>
            <person name="Shukria A."/>
            <person name="Stevens D.C."/>
        </authorList>
    </citation>
    <scope>NUCLEOTIDE SEQUENCE [LARGE SCALE GENOMIC DNA]</scope>
    <source>
        <strain evidence="2">Cbfe23</strain>
    </source>
</reference>
<name>A0A1L9B6J4_9BACT</name>
<dbReference type="RefSeq" id="WP_071901348.1">
    <property type="nucleotide sequence ID" value="NZ_MPIN01000007.1"/>
</dbReference>
<reference evidence="1 2" key="2">
    <citation type="submission" date="2016-12" db="EMBL/GenBank/DDBJ databases">
        <title>Draft Genome Sequence of Cystobacter ferrugineus Strain Cbfe23.</title>
        <authorList>
            <person name="Akbar S."/>
            <person name="Dowd S.E."/>
            <person name="Stevens D.C."/>
        </authorList>
    </citation>
    <scope>NUCLEOTIDE SEQUENCE [LARGE SCALE GENOMIC DNA]</scope>
    <source>
        <strain evidence="1 2">Cbfe23</strain>
    </source>
</reference>
<dbReference type="STRING" id="83449.BON30_27325"/>
<proteinExistence type="predicted"/>
<dbReference type="EMBL" id="MPIN01000007">
    <property type="protein sequence ID" value="OJH37878.1"/>
    <property type="molecule type" value="Genomic_DNA"/>
</dbReference>
<evidence type="ECO:0000313" key="2">
    <source>
        <dbReference type="Proteomes" id="UP000182229"/>
    </source>
</evidence>
<dbReference type="AlphaFoldDB" id="A0A1L9B6J4"/>
<dbReference type="InterPro" id="IPR011750">
    <property type="entry name" value="Gmx_para_CXXCG"/>
</dbReference>
<evidence type="ECO:0000313" key="1">
    <source>
        <dbReference type="EMBL" id="OJH37878.1"/>
    </source>
</evidence>
<dbReference type="Proteomes" id="UP000182229">
    <property type="component" value="Unassembled WGS sequence"/>
</dbReference>
<dbReference type="Pfam" id="PF09535">
    <property type="entry name" value="Gmx_para_CXXCG"/>
    <property type="match status" value="1"/>
</dbReference>
<comment type="caution">
    <text evidence="1">The sequence shown here is derived from an EMBL/GenBank/DDBJ whole genome shotgun (WGS) entry which is preliminary data.</text>
</comment>
<accession>A0A1L9B6J4</accession>
<sequence length="238" mass="26590">MRYFRVEEDRSSRYTGDVDGSHKWGLPGIFCCPVCQATWSGGSKTYPSVDLTSVSQMADFEEARVEPIEEYERLSDLVRPLLPVGAIVEPGSSFGPLVGKAQGSFGSFVTPVPWWLLVWSEALEKLQAEGLHGLKGCSTQLRFRQRASPELLELELLPVGRLHPDCLPPERRPPCSRCGRRGIRLPETLLLDAATLPRDLDVFRLEDFSTVILCTERFVDACLRLELDGVIFQPLSAK</sequence>